<reference evidence="1 2" key="1">
    <citation type="submission" date="2020-08" db="EMBL/GenBank/DDBJ databases">
        <title>Genomic Encyclopedia of Type Strains, Phase IV (KMG-IV): sequencing the most valuable type-strain genomes for metagenomic binning, comparative biology and taxonomic classification.</title>
        <authorList>
            <person name="Goeker M."/>
        </authorList>
    </citation>
    <scope>NUCLEOTIDE SEQUENCE [LARGE SCALE GENOMIC DNA]</scope>
    <source>
        <strain evidence="1 2">DSM 12252</strain>
    </source>
</reference>
<organism evidence="1 2">
    <name type="scientific">Prosthecobacter vanneervenii</name>
    <dbReference type="NCBI Taxonomy" id="48466"/>
    <lineage>
        <taxon>Bacteria</taxon>
        <taxon>Pseudomonadati</taxon>
        <taxon>Verrucomicrobiota</taxon>
        <taxon>Verrucomicrobiia</taxon>
        <taxon>Verrucomicrobiales</taxon>
        <taxon>Verrucomicrobiaceae</taxon>
        <taxon>Prosthecobacter</taxon>
    </lineage>
</organism>
<dbReference type="Gene3D" id="1.20.58.90">
    <property type="match status" value="1"/>
</dbReference>
<dbReference type="InterPro" id="IPR037203">
    <property type="entry name" value="T3SS_needle-like_sf"/>
</dbReference>
<dbReference type="RefSeq" id="WP_184338162.1">
    <property type="nucleotide sequence ID" value="NZ_JACHIG010000001.1"/>
</dbReference>
<dbReference type="GO" id="GO:0015031">
    <property type="term" value="P:protein transport"/>
    <property type="evidence" value="ECO:0007669"/>
    <property type="project" value="InterPro"/>
</dbReference>
<sequence length="85" mass="9088">MAIPSFSPALFSDSEVWTKIKTMATTLNTETTQVVTDASTTDFSDPGSVVLLQMRVNQVTNAATAVSNLVKAIQEPSKNAVSNLR</sequence>
<keyword evidence="2" id="KW-1185">Reference proteome</keyword>
<dbReference type="AlphaFoldDB" id="A0A7W7Y8K3"/>
<protein>
    <submittedName>
        <fullName evidence="1">Uncharacterized protein</fullName>
    </submittedName>
</protein>
<name>A0A7W7Y8K3_9BACT</name>
<dbReference type="Proteomes" id="UP000590740">
    <property type="component" value="Unassembled WGS sequence"/>
</dbReference>
<proteinExistence type="predicted"/>
<evidence type="ECO:0000313" key="1">
    <source>
        <dbReference type="EMBL" id="MBB5031230.1"/>
    </source>
</evidence>
<accession>A0A7W7Y8K3</accession>
<evidence type="ECO:0000313" key="2">
    <source>
        <dbReference type="Proteomes" id="UP000590740"/>
    </source>
</evidence>
<gene>
    <name evidence="1" type="ORF">HNQ65_000784</name>
</gene>
<comment type="caution">
    <text evidence="1">The sequence shown here is derived from an EMBL/GenBank/DDBJ whole genome shotgun (WGS) entry which is preliminary data.</text>
</comment>
<dbReference type="EMBL" id="JACHIG010000001">
    <property type="protein sequence ID" value="MBB5031230.1"/>
    <property type="molecule type" value="Genomic_DNA"/>
</dbReference>
<dbReference type="SUPFAM" id="SSF140129">
    <property type="entry name" value="MxiH-like"/>
    <property type="match status" value="1"/>
</dbReference>